<name>A0A6P2RGV0_BURL3</name>
<sequence length="66" mass="7295">MLIDEAPRHLEAPRRESADALVGLLAPVVKDFFTDNGRRAAAVVGTLILRRRLIDVGLFFQSKGHP</sequence>
<proteinExistence type="predicted"/>
<reference evidence="1 2" key="1">
    <citation type="submission" date="2019-09" db="EMBL/GenBank/DDBJ databases">
        <authorList>
            <person name="Depoorter E."/>
        </authorList>
    </citation>
    <scope>NUCLEOTIDE SEQUENCE [LARGE SCALE GENOMIC DNA]</scope>
    <source>
        <strain evidence="1">LMG 6863</strain>
    </source>
</reference>
<dbReference type="RefSeq" id="WP_174946232.1">
    <property type="nucleotide sequence ID" value="NZ_CABVPY010000065.1"/>
</dbReference>
<dbReference type="Proteomes" id="UP000494170">
    <property type="component" value="Unassembled WGS sequence"/>
</dbReference>
<dbReference type="EMBL" id="CABVPY010000065">
    <property type="protein sequence ID" value="VWC32284.1"/>
    <property type="molecule type" value="Genomic_DNA"/>
</dbReference>
<protein>
    <submittedName>
        <fullName evidence="1">Uncharacterized protein</fullName>
    </submittedName>
</protein>
<evidence type="ECO:0000313" key="2">
    <source>
        <dbReference type="Proteomes" id="UP000494170"/>
    </source>
</evidence>
<accession>A0A6P2RGV0</accession>
<evidence type="ECO:0000313" key="1">
    <source>
        <dbReference type="EMBL" id="VWC32284.1"/>
    </source>
</evidence>
<dbReference type="AlphaFoldDB" id="A0A6P2RGV0"/>
<organism evidence="1 2">
    <name type="scientific">Burkholderia lata (strain ATCC 17760 / DSM 23089 / LMG 22485 / NCIMB 9086 / R18194 / 383)</name>
    <dbReference type="NCBI Taxonomy" id="482957"/>
    <lineage>
        <taxon>Bacteria</taxon>
        <taxon>Pseudomonadati</taxon>
        <taxon>Pseudomonadota</taxon>
        <taxon>Betaproteobacteria</taxon>
        <taxon>Burkholderiales</taxon>
        <taxon>Burkholderiaceae</taxon>
        <taxon>Burkholderia</taxon>
        <taxon>Burkholderia cepacia complex</taxon>
    </lineage>
</organism>
<gene>
    <name evidence="1" type="ORF">BLA6863_06489</name>
</gene>